<reference evidence="7 8" key="1">
    <citation type="submission" date="2017-06" db="EMBL/GenBank/DDBJ databases">
        <title>Sequencing and comparative analysis of myxobacterial genomes.</title>
        <authorList>
            <person name="Rupp O."/>
            <person name="Goesmann A."/>
            <person name="Sogaard-Andersen L."/>
        </authorList>
    </citation>
    <scope>NUCLEOTIDE SEQUENCE [LARGE SCALE GENOMIC DNA]</scope>
    <source>
        <strain evidence="7 8">DSM 14697</strain>
    </source>
</reference>
<dbReference type="SUPFAM" id="SSF53850">
    <property type="entry name" value="Periplasmic binding protein-like II"/>
    <property type="match status" value="1"/>
</dbReference>
<dbReference type="PANTHER" id="PTHR30537">
    <property type="entry name" value="HTH-TYPE TRANSCRIPTIONAL REGULATOR"/>
    <property type="match status" value="1"/>
</dbReference>
<dbReference type="PANTHER" id="PTHR30537:SF5">
    <property type="entry name" value="HTH-TYPE TRANSCRIPTIONAL ACTIVATOR TTDR-RELATED"/>
    <property type="match status" value="1"/>
</dbReference>
<evidence type="ECO:0000256" key="2">
    <source>
        <dbReference type="ARBA" id="ARBA00023015"/>
    </source>
</evidence>
<evidence type="ECO:0000256" key="5">
    <source>
        <dbReference type="SAM" id="MobiDB-lite"/>
    </source>
</evidence>
<comment type="similarity">
    <text evidence="1">Belongs to the LysR transcriptional regulatory family.</text>
</comment>
<dbReference type="FunFam" id="1.10.10.10:FF:000001">
    <property type="entry name" value="LysR family transcriptional regulator"/>
    <property type="match status" value="1"/>
</dbReference>
<keyword evidence="4" id="KW-0804">Transcription</keyword>
<dbReference type="InterPro" id="IPR000847">
    <property type="entry name" value="LysR_HTH_N"/>
</dbReference>
<dbReference type="GO" id="GO:0003677">
    <property type="term" value="F:DNA binding"/>
    <property type="evidence" value="ECO:0007669"/>
    <property type="project" value="UniProtKB-KW"/>
</dbReference>
<feature type="region of interest" description="Disordered" evidence="5">
    <location>
        <begin position="298"/>
        <end position="329"/>
    </location>
</feature>
<dbReference type="Proteomes" id="UP000217343">
    <property type="component" value="Chromosome"/>
</dbReference>
<evidence type="ECO:0000259" key="6">
    <source>
        <dbReference type="PROSITE" id="PS50931"/>
    </source>
</evidence>
<evidence type="ECO:0000313" key="7">
    <source>
        <dbReference type="EMBL" id="ATB50184.1"/>
    </source>
</evidence>
<dbReference type="FunFam" id="3.40.190.290:FF:000001">
    <property type="entry name" value="Transcriptional regulator, LysR family"/>
    <property type="match status" value="1"/>
</dbReference>
<keyword evidence="3" id="KW-0238">DNA-binding</keyword>
<dbReference type="Gene3D" id="1.10.10.10">
    <property type="entry name" value="Winged helix-like DNA-binding domain superfamily/Winged helix DNA-binding domain"/>
    <property type="match status" value="1"/>
</dbReference>
<dbReference type="Gene3D" id="3.40.190.290">
    <property type="match status" value="1"/>
</dbReference>
<dbReference type="EMBL" id="CP022203">
    <property type="protein sequence ID" value="ATB50184.1"/>
    <property type="molecule type" value="Genomic_DNA"/>
</dbReference>
<protein>
    <submittedName>
        <fullName evidence="7">Transcriptional regulator</fullName>
    </submittedName>
</protein>
<feature type="compositionally biased region" description="Basic residues" evidence="5">
    <location>
        <begin position="320"/>
        <end position="329"/>
    </location>
</feature>
<evidence type="ECO:0000256" key="1">
    <source>
        <dbReference type="ARBA" id="ARBA00009437"/>
    </source>
</evidence>
<dbReference type="GO" id="GO:0003700">
    <property type="term" value="F:DNA-binding transcription factor activity"/>
    <property type="evidence" value="ECO:0007669"/>
    <property type="project" value="InterPro"/>
</dbReference>
<dbReference type="Pfam" id="PF00126">
    <property type="entry name" value="HTH_1"/>
    <property type="match status" value="1"/>
</dbReference>
<dbReference type="OrthoDB" id="5416547at2"/>
<dbReference type="InterPro" id="IPR058163">
    <property type="entry name" value="LysR-type_TF_proteobact-type"/>
</dbReference>
<dbReference type="CDD" id="cd08422">
    <property type="entry name" value="PBP2_CrgA_like"/>
    <property type="match status" value="1"/>
</dbReference>
<dbReference type="SUPFAM" id="SSF46785">
    <property type="entry name" value="Winged helix' DNA-binding domain"/>
    <property type="match status" value="1"/>
</dbReference>
<name>A0A250K278_9BACT</name>
<organism evidence="7 8">
    <name type="scientific">Corallococcus macrosporus DSM 14697</name>
    <dbReference type="NCBI Taxonomy" id="1189310"/>
    <lineage>
        <taxon>Bacteria</taxon>
        <taxon>Pseudomonadati</taxon>
        <taxon>Myxococcota</taxon>
        <taxon>Myxococcia</taxon>
        <taxon>Myxococcales</taxon>
        <taxon>Cystobacterineae</taxon>
        <taxon>Myxococcaceae</taxon>
        <taxon>Corallococcus</taxon>
    </lineage>
</organism>
<dbReference type="KEGG" id="mmas:MYMAC_005839"/>
<dbReference type="PROSITE" id="PS50931">
    <property type="entry name" value="HTH_LYSR"/>
    <property type="match status" value="1"/>
</dbReference>
<keyword evidence="8" id="KW-1185">Reference proteome</keyword>
<dbReference type="AlphaFoldDB" id="A0A250K278"/>
<gene>
    <name evidence="7" type="ORF">MYMAC_005839</name>
</gene>
<evidence type="ECO:0000256" key="3">
    <source>
        <dbReference type="ARBA" id="ARBA00023125"/>
    </source>
</evidence>
<keyword evidence="2" id="KW-0805">Transcription regulation</keyword>
<dbReference type="InterPro" id="IPR005119">
    <property type="entry name" value="LysR_subst-bd"/>
</dbReference>
<proteinExistence type="inferred from homology"/>
<accession>A0A250K278</accession>
<feature type="domain" description="HTH lysR-type" evidence="6">
    <location>
        <begin position="7"/>
        <end position="64"/>
    </location>
</feature>
<dbReference type="InterPro" id="IPR036390">
    <property type="entry name" value="WH_DNA-bd_sf"/>
</dbReference>
<dbReference type="Pfam" id="PF03466">
    <property type="entry name" value="LysR_substrate"/>
    <property type="match status" value="1"/>
</dbReference>
<evidence type="ECO:0000256" key="4">
    <source>
        <dbReference type="ARBA" id="ARBA00023163"/>
    </source>
</evidence>
<evidence type="ECO:0000313" key="8">
    <source>
        <dbReference type="Proteomes" id="UP000217343"/>
    </source>
</evidence>
<sequence length="329" mass="36577">MPMLDTDRLGGMRAFVAVATRHSFVAAAGELGLSPSALSRRIAHLERALGCRLLQRTTRRVALTEAGALYLERCLDVLARADEADAAVSAFSAQPRGLLRVSLPNLYGQLRVAPLLPEFMRRYPLLRLEVTMEDRYIDLVEQRIDVGVRIGDLRSGDYVARRLALNRRRLCASPEYLRRKGTPLTPADLRAHACLQFAPRMKELPWVLIRGGRRTQVAVEPLLRADNAEALRQAALGGCGITLLADFVMGQDLEAGRLVEVLASWRVADSWVWAVYPHARFLPMKTRVFVDFLSERLGDSGPPPAQAVTAPSSARPPPRTSRRRASTRR</sequence>
<dbReference type="InterPro" id="IPR036388">
    <property type="entry name" value="WH-like_DNA-bd_sf"/>
</dbReference>